<evidence type="ECO:0008006" key="4">
    <source>
        <dbReference type="Google" id="ProtNLM"/>
    </source>
</evidence>
<sequence>MKKKFRIIAGIFFLTSILVFLLTFTFLKFNFIEVKIPGESEINLDKGAYTVYLMDDNHEESNYQNYFFELKDAQNRIVRKFPDSLNPKWIFTTDIVTIRDKKYTSYSEFNISHEGKYFLKSYSKNNHIKEVTILKDEHVNSRIILFYIISIICLFLSFITLIISFFLKK</sequence>
<gene>
    <name evidence="2" type="ORF">NZ698_01905</name>
</gene>
<dbReference type="EMBL" id="JAOTEM010000001">
    <property type="protein sequence ID" value="MCU7615938.1"/>
    <property type="molecule type" value="Genomic_DNA"/>
</dbReference>
<keyword evidence="3" id="KW-1185">Reference proteome</keyword>
<evidence type="ECO:0000313" key="3">
    <source>
        <dbReference type="Proteomes" id="UP001208649"/>
    </source>
</evidence>
<comment type="caution">
    <text evidence="2">The sequence shown here is derived from an EMBL/GenBank/DDBJ whole genome shotgun (WGS) entry which is preliminary data.</text>
</comment>
<dbReference type="Proteomes" id="UP001208649">
    <property type="component" value="Unassembled WGS sequence"/>
</dbReference>
<protein>
    <recommendedName>
        <fullName evidence="4">DUF3592 domain-containing protein</fullName>
    </recommendedName>
</protein>
<keyword evidence="1" id="KW-0812">Transmembrane</keyword>
<keyword evidence="1" id="KW-0472">Membrane</keyword>
<keyword evidence="1" id="KW-1133">Transmembrane helix</keyword>
<dbReference type="RefSeq" id="WP_263001316.1">
    <property type="nucleotide sequence ID" value="NZ_JAOTEM010000001.1"/>
</dbReference>
<accession>A0ABT2W1Y3</accession>
<name>A0ABT2W1Y3_9FLAO</name>
<evidence type="ECO:0000256" key="1">
    <source>
        <dbReference type="SAM" id="Phobius"/>
    </source>
</evidence>
<feature type="transmembrane region" description="Helical" evidence="1">
    <location>
        <begin position="144"/>
        <end position="167"/>
    </location>
</feature>
<reference evidence="3" key="1">
    <citation type="submission" date="2023-07" db="EMBL/GenBank/DDBJ databases">
        <title>Chryseobacterium sp. strain PBS4-4 Genome sequencing and assembly.</title>
        <authorList>
            <person name="Jung Y."/>
        </authorList>
    </citation>
    <scope>NUCLEOTIDE SEQUENCE [LARGE SCALE GENOMIC DNA]</scope>
    <source>
        <strain evidence="3">PBS4-4</strain>
    </source>
</reference>
<evidence type="ECO:0000313" key="2">
    <source>
        <dbReference type="EMBL" id="MCU7615938.1"/>
    </source>
</evidence>
<feature type="transmembrane region" description="Helical" evidence="1">
    <location>
        <begin position="7"/>
        <end position="27"/>
    </location>
</feature>
<proteinExistence type="predicted"/>
<organism evidence="2 3">
    <name type="scientific">Chryseobacterium edaphi</name>
    <dbReference type="NCBI Taxonomy" id="2976532"/>
    <lineage>
        <taxon>Bacteria</taxon>
        <taxon>Pseudomonadati</taxon>
        <taxon>Bacteroidota</taxon>
        <taxon>Flavobacteriia</taxon>
        <taxon>Flavobacteriales</taxon>
        <taxon>Weeksellaceae</taxon>
        <taxon>Chryseobacterium group</taxon>
        <taxon>Chryseobacterium</taxon>
    </lineage>
</organism>